<dbReference type="AlphaFoldDB" id="A0A8T4ITN3"/>
<evidence type="ECO:0000256" key="5">
    <source>
        <dbReference type="ARBA" id="ARBA00023136"/>
    </source>
</evidence>
<keyword evidence="3 7" id="KW-0812">Transmembrane</keyword>
<dbReference type="EMBL" id="JAGSMN010000506">
    <property type="protein sequence ID" value="MBR7675646.1"/>
    <property type="molecule type" value="Genomic_DNA"/>
</dbReference>
<sequence>MRQTLYGGRRIAVLSILGIASGLIAWVVSAALGLTAVIASSEASHQVIRVLGAAVLVILGARTLLAARRARQAEERAEGTESTAGAEGAQGPDGADGAAGAPRPAAPKAAYQAGLLTCLTNPKVVIFAAALLPQFVSAGKWSGWVGVVYALVWAATSSVWYVFLMAVLRRMRWIYERPAVRRRLEQFSGLVLLGFGLRLAMTTSS</sequence>
<reference evidence="8" key="1">
    <citation type="submission" date="2021-04" db="EMBL/GenBank/DDBJ databases">
        <title>Sequencing of actinobacteria type strains.</title>
        <authorList>
            <person name="Nguyen G.-S."/>
            <person name="Wentzel A."/>
        </authorList>
    </citation>
    <scope>NUCLEOTIDE SEQUENCE</scope>
    <source>
        <strain evidence="8">DSM 42095</strain>
    </source>
</reference>
<feature type="transmembrane region" description="Helical" evidence="7">
    <location>
        <begin position="141"/>
        <end position="163"/>
    </location>
</feature>
<keyword evidence="9" id="KW-1185">Reference proteome</keyword>
<evidence type="ECO:0000256" key="4">
    <source>
        <dbReference type="ARBA" id="ARBA00022989"/>
    </source>
</evidence>
<evidence type="ECO:0000313" key="8">
    <source>
        <dbReference type="EMBL" id="MBR7675646.1"/>
    </source>
</evidence>
<comment type="caution">
    <text evidence="8">The sequence shown here is derived from an EMBL/GenBank/DDBJ whole genome shotgun (WGS) entry which is preliminary data.</text>
</comment>
<feature type="compositionally biased region" description="Low complexity" evidence="6">
    <location>
        <begin position="80"/>
        <end position="103"/>
    </location>
</feature>
<dbReference type="GO" id="GO:0005886">
    <property type="term" value="C:plasma membrane"/>
    <property type="evidence" value="ECO:0007669"/>
    <property type="project" value="UniProtKB-SubCell"/>
</dbReference>
<evidence type="ECO:0000256" key="3">
    <source>
        <dbReference type="ARBA" id="ARBA00022692"/>
    </source>
</evidence>
<comment type="subcellular location">
    <subcellularLocation>
        <location evidence="1">Cell membrane</location>
        <topology evidence="1">Multi-pass membrane protein</topology>
    </subcellularLocation>
</comment>
<protein>
    <submittedName>
        <fullName evidence="8">LysE family translocator</fullName>
    </submittedName>
</protein>
<feature type="transmembrane region" description="Helical" evidence="7">
    <location>
        <begin position="12"/>
        <end position="40"/>
    </location>
</feature>
<keyword evidence="4 7" id="KW-1133">Transmembrane helix</keyword>
<dbReference type="PANTHER" id="PTHR30086">
    <property type="entry name" value="ARGININE EXPORTER PROTEIN ARGO"/>
    <property type="match status" value="1"/>
</dbReference>
<feature type="transmembrane region" description="Helical" evidence="7">
    <location>
        <begin position="46"/>
        <end position="67"/>
    </location>
</feature>
<dbReference type="PANTHER" id="PTHR30086:SF20">
    <property type="entry name" value="ARGININE EXPORTER PROTEIN ARGO-RELATED"/>
    <property type="match status" value="1"/>
</dbReference>
<organism evidence="8 9">
    <name type="scientific">Streptomyces daliensis</name>
    <dbReference type="NCBI Taxonomy" id="299421"/>
    <lineage>
        <taxon>Bacteria</taxon>
        <taxon>Bacillati</taxon>
        <taxon>Actinomycetota</taxon>
        <taxon>Actinomycetes</taxon>
        <taxon>Kitasatosporales</taxon>
        <taxon>Streptomycetaceae</taxon>
        <taxon>Streptomyces</taxon>
    </lineage>
</organism>
<proteinExistence type="predicted"/>
<accession>A0A8T4ITN3</accession>
<keyword evidence="2" id="KW-1003">Cell membrane</keyword>
<keyword evidence="5 7" id="KW-0472">Membrane</keyword>
<name>A0A8T4ITN3_9ACTN</name>
<gene>
    <name evidence="8" type="ORF">KDA82_22025</name>
</gene>
<evidence type="ECO:0000313" key="9">
    <source>
        <dbReference type="Proteomes" id="UP000675554"/>
    </source>
</evidence>
<feature type="region of interest" description="Disordered" evidence="6">
    <location>
        <begin position="74"/>
        <end position="103"/>
    </location>
</feature>
<evidence type="ECO:0000256" key="2">
    <source>
        <dbReference type="ARBA" id="ARBA00022475"/>
    </source>
</evidence>
<feature type="transmembrane region" description="Helical" evidence="7">
    <location>
        <begin position="113"/>
        <end position="135"/>
    </location>
</feature>
<evidence type="ECO:0000256" key="6">
    <source>
        <dbReference type="SAM" id="MobiDB-lite"/>
    </source>
</evidence>
<dbReference type="InterPro" id="IPR001123">
    <property type="entry name" value="LeuE-type"/>
</dbReference>
<evidence type="ECO:0000256" key="7">
    <source>
        <dbReference type="SAM" id="Phobius"/>
    </source>
</evidence>
<evidence type="ECO:0000256" key="1">
    <source>
        <dbReference type="ARBA" id="ARBA00004651"/>
    </source>
</evidence>
<dbReference type="Pfam" id="PF01810">
    <property type="entry name" value="LysE"/>
    <property type="match status" value="1"/>
</dbReference>
<dbReference type="GO" id="GO:0015171">
    <property type="term" value="F:amino acid transmembrane transporter activity"/>
    <property type="evidence" value="ECO:0007669"/>
    <property type="project" value="TreeGrafter"/>
</dbReference>
<dbReference type="Proteomes" id="UP000675554">
    <property type="component" value="Unassembled WGS sequence"/>
</dbReference>